<dbReference type="EMBL" id="JAAITS010000037">
    <property type="protein sequence ID" value="NSG86321.1"/>
    <property type="molecule type" value="Genomic_DNA"/>
</dbReference>
<dbReference type="Proteomes" id="UP001644719">
    <property type="component" value="Unassembled WGS sequence"/>
</dbReference>
<reference evidence="1 2" key="1">
    <citation type="journal article" date="2020" name="Cell Host Microbe">
        <title>Functional and Genomic Variation between Human-Derived Isolates of Lachnospiraceae Reveals Inter- and Intra-Species Diversity.</title>
        <authorList>
            <person name="Sorbara M.T."/>
            <person name="Littmann E.R."/>
            <person name="Fontana E."/>
            <person name="Moody T.U."/>
            <person name="Kohout C.E."/>
            <person name="Gjonbalaj M."/>
            <person name="Eaton V."/>
            <person name="Seok R."/>
            <person name="Leiner I.M."/>
            <person name="Pamer E.G."/>
        </authorList>
    </citation>
    <scope>NUCLEOTIDE SEQUENCE [LARGE SCALE GENOMIC DNA]</scope>
    <source>
        <strain evidence="1 2">MSK.17.74</strain>
    </source>
</reference>
<gene>
    <name evidence="1" type="ORF">G5B17_13095</name>
</gene>
<sequence>MRKSDHKYGQIPAVCEQNINYCWSEYEQQLFNCYWRDFEQMTFNRYWASLEQ</sequence>
<name>A0ABX2HAJ2_9FIRM</name>
<dbReference type="RefSeq" id="WP_173736370.1">
    <property type="nucleotide sequence ID" value="NZ_JAAITS010000037.1"/>
</dbReference>
<organism evidence="1 2">
    <name type="scientific">Blautia faecis</name>
    <dbReference type="NCBI Taxonomy" id="871665"/>
    <lineage>
        <taxon>Bacteria</taxon>
        <taxon>Bacillati</taxon>
        <taxon>Bacillota</taxon>
        <taxon>Clostridia</taxon>
        <taxon>Lachnospirales</taxon>
        <taxon>Lachnospiraceae</taxon>
        <taxon>Blautia</taxon>
    </lineage>
</organism>
<protein>
    <submittedName>
        <fullName evidence="1">Uncharacterized protein</fullName>
    </submittedName>
</protein>
<evidence type="ECO:0000313" key="1">
    <source>
        <dbReference type="EMBL" id="NSG86321.1"/>
    </source>
</evidence>
<proteinExistence type="predicted"/>
<evidence type="ECO:0000313" key="2">
    <source>
        <dbReference type="Proteomes" id="UP001644719"/>
    </source>
</evidence>
<keyword evidence="2" id="KW-1185">Reference proteome</keyword>
<accession>A0ABX2HAJ2</accession>
<comment type="caution">
    <text evidence="1">The sequence shown here is derived from an EMBL/GenBank/DDBJ whole genome shotgun (WGS) entry which is preliminary data.</text>
</comment>